<name>G0UK73_TRYCI</name>
<organism evidence="1">
    <name type="scientific">Trypanosoma congolense (strain IL3000)</name>
    <dbReference type="NCBI Taxonomy" id="1068625"/>
    <lineage>
        <taxon>Eukaryota</taxon>
        <taxon>Discoba</taxon>
        <taxon>Euglenozoa</taxon>
        <taxon>Kinetoplastea</taxon>
        <taxon>Metakinetoplastina</taxon>
        <taxon>Trypanosomatida</taxon>
        <taxon>Trypanosomatidae</taxon>
        <taxon>Trypanosoma</taxon>
        <taxon>Nannomonas</taxon>
    </lineage>
</organism>
<gene>
    <name evidence="1" type="ORF">TCIL3000_3_2080</name>
</gene>
<proteinExistence type="predicted"/>
<accession>G0UK73</accession>
<dbReference type="EMBL" id="HE575316">
    <property type="protein sequence ID" value="CCC89778.1"/>
    <property type="molecule type" value="Genomic_DNA"/>
</dbReference>
<reference evidence="1" key="1">
    <citation type="journal article" date="2012" name="Proc. Natl. Acad. Sci. U.S.A.">
        <title>Antigenic diversity is generated by distinct evolutionary mechanisms in African trypanosome species.</title>
        <authorList>
            <person name="Jackson A.P."/>
            <person name="Berry A."/>
            <person name="Aslett M."/>
            <person name="Allison H.C."/>
            <person name="Burton P."/>
            <person name="Vavrova-Anderson J."/>
            <person name="Brown R."/>
            <person name="Browne H."/>
            <person name="Corton N."/>
            <person name="Hauser H."/>
            <person name="Gamble J."/>
            <person name="Gilderthorp R."/>
            <person name="Marcello L."/>
            <person name="McQuillan J."/>
            <person name="Otto T.D."/>
            <person name="Quail M.A."/>
            <person name="Sanders M.J."/>
            <person name="van Tonder A."/>
            <person name="Ginger M.L."/>
            <person name="Field M.C."/>
            <person name="Barry J.D."/>
            <person name="Hertz-Fowler C."/>
            <person name="Berriman M."/>
        </authorList>
    </citation>
    <scope>NUCLEOTIDE SEQUENCE</scope>
    <source>
        <strain evidence="1">IL3000</strain>
    </source>
</reference>
<protein>
    <submittedName>
        <fullName evidence="1">Uncharacterized protein TCIL3000_3_2080</fullName>
    </submittedName>
</protein>
<evidence type="ECO:0000313" key="1">
    <source>
        <dbReference type="EMBL" id="CCC89778.1"/>
    </source>
</evidence>
<sequence>MYGPTRPLEVPEPQGCEVAESDLIVRATDEVSCGSPHAVLEFVESLALRVVQKFVTETEKQWACAYPFGSCGLSASVADSDLDMYGEYFHNSLSSPSLPLSFC</sequence>
<dbReference type="AlphaFoldDB" id="G0UK73"/>